<feature type="domain" description="Helix-turn-helix" evidence="2">
    <location>
        <begin position="51"/>
        <end position="99"/>
    </location>
</feature>
<protein>
    <submittedName>
        <fullName evidence="3">Helix-turn-helix domain-containing protein</fullName>
    </submittedName>
</protein>
<feature type="region of interest" description="Disordered" evidence="1">
    <location>
        <begin position="30"/>
        <end position="49"/>
    </location>
</feature>
<evidence type="ECO:0000259" key="2">
    <source>
        <dbReference type="Pfam" id="PF12728"/>
    </source>
</evidence>
<dbReference type="EMBL" id="WQKZ01000002">
    <property type="protein sequence ID" value="MVN76442.1"/>
    <property type="molecule type" value="Genomic_DNA"/>
</dbReference>
<sequence>MATTSSLSKDYGALLDAMRLIVRQELKGYSVQGQRLPTPSPPDQPEADQALNSRQVATLLDISQPHVYTMMHRGELPTHRRAGRYFWKKSEVMALLQQQTFPRMASSPQLATSPA</sequence>
<dbReference type="InterPro" id="IPR009061">
    <property type="entry name" value="DNA-bd_dom_put_sf"/>
</dbReference>
<gene>
    <name evidence="3" type="ORF">GO988_08905</name>
</gene>
<proteinExistence type="predicted"/>
<evidence type="ECO:0000313" key="4">
    <source>
        <dbReference type="Proteomes" id="UP000441336"/>
    </source>
</evidence>
<comment type="caution">
    <text evidence="3">The sequence shown here is derived from an EMBL/GenBank/DDBJ whole genome shotgun (WGS) entry which is preliminary data.</text>
</comment>
<evidence type="ECO:0000256" key="1">
    <source>
        <dbReference type="SAM" id="MobiDB-lite"/>
    </source>
</evidence>
<keyword evidence="4" id="KW-1185">Reference proteome</keyword>
<organism evidence="3 4">
    <name type="scientific">Hymenobacter ginkgonis</name>
    <dbReference type="NCBI Taxonomy" id="2682976"/>
    <lineage>
        <taxon>Bacteria</taxon>
        <taxon>Pseudomonadati</taxon>
        <taxon>Bacteroidota</taxon>
        <taxon>Cytophagia</taxon>
        <taxon>Cytophagales</taxon>
        <taxon>Hymenobacteraceae</taxon>
        <taxon>Hymenobacter</taxon>
    </lineage>
</organism>
<dbReference type="SUPFAM" id="SSF46955">
    <property type="entry name" value="Putative DNA-binding domain"/>
    <property type="match status" value="1"/>
</dbReference>
<dbReference type="Pfam" id="PF12728">
    <property type="entry name" value="HTH_17"/>
    <property type="match status" value="1"/>
</dbReference>
<dbReference type="InterPro" id="IPR041657">
    <property type="entry name" value="HTH_17"/>
</dbReference>
<evidence type="ECO:0000313" key="3">
    <source>
        <dbReference type="EMBL" id="MVN76442.1"/>
    </source>
</evidence>
<name>A0A7K1TDM7_9BACT</name>
<dbReference type="AlphaFoldDB" id="A0A7K1TDM7"/>
<dbReference type="Proteomes" id="UP000441336">
    <property type="component" value="Unassembled WGS sequence"/>
</dbReference>
<reference evidence="3 4" key="1">
    <citation type="submission" date="2019-12" db="EMBL/GenBank/DDBJ databases">
        <title>Hymenobacter sp. HMF4947 Genome sequencing and assembly.</title>
        <authorList>
            <person name="Kang H."/>
            <person name="Cha I."/>
            <person name="Kim H."/>
            <person name="Joh K."/>
        </authorList>
    </citation>
    <scope>NUCLEOTIDE SEQUENCE [LARGE SCALE GENOMIC DNA]</scope>
    <source>
        <strain evidence="3 4">HMF4947</strain>
    </source>
</reference>
<accession>A0A7K1TDM7</accession>